<feature type="domain" description="Fibronectin type-III" evidence="6">
    <location>
        <begin position="743"/>
        <end position="835"/>
    </location>
</feature>
<dbReference type="NCBIfam" id="TIGR03696">
    <property type="entry name" value="Rhs_assc_core"/>
    <property type="match status" value="1"/>
</dbReference>
<keyword evidence="1" id="KW-0245">EGF-like domain</keyword>
<evidence type="ECO:0000313" key="8">
    <source>
        <dbReference type="EMBL" id="MCR8634636.1"/>
    </source>
</evidence>
<dbReference type="Gene3D" id="2.180.10.10">
    <property type="entry name" value="RHS repeat-associated core"/>
    <property type="match status" value="2"/>
</dbReference>
<feature type="compositionally biased region" description="Low complexity" evidence="4">
    <location>
        <begin position="922"/>
        <end position="931"/>
    </location>
</feature>
<dbReference type="Gene3D" id="2.60.40.1120">
    <property type="entry name" value="Carboxypeptidase-like, regulatory domain"/>
    <property type="match status" value="1"/>
</dbReference>
<protein>
    <submittedName>
        <fullName evidence="8">Fibronectin type III domain-containing protein</fullName>
    </submittedName>
</protein>
<feature type="domain" description="SLH" evidence="7">
    <location>
        <begin position="38"/>
        <end position="96"/>
    </location>
</feature>
<dbReference type="Pfam" id="PF25023">
    <property type="entry name" value="TEN_YD-shell"/>
    <property type="match status" value="2"/>
</dbReference>
<sequence length="2881" mass="310937">MSYRSFKKVFLQFMIFILLLQAVAPVSAADQPAASKGNSGLKLTDKLPAWAEQEINGLVNEGIIQGFEDGTFQPERAVTRAETAVWLARLTGNAKDKKNGIFPDVSDQWFASDVNQAASLGIIKGYADGNFHPNDDVNRFEIAVMLNRMLKLADPNDQSFTDKGLIPEWASPSVSALHKAGVIQGYDDGAFHGDRKLTRAEAAVIVHRAGKLAEMKGASGVKPESTLLTVKVNKPDGSMLVEADVFIHEKGKRMFKAWGRTNEQGDFAVSIPFGNYDVHILKDGYVAYQPVLYEEGHTSFEIAAGYAAEIEGKVIGSDGKPSVGILLSFTTNPTFYAVTGVDGMFRANVLPEKTYRLTLLEDKNLSRLIAEGGRPEDVFAASAQTVHGLSLLDSEQSQLTDCDCRKYDAVETYTSLGVGQKLQMGSISIDGARAIAAVSSGRGSSNNRPQIDLVPNAPTGLTGTAGNGSVQLSWAANSEADLAGYKVYVSADNGATWDAGTIVGRVASHIASGLTNGALYRFAVTAYDASGNESAKSATADVRPQQPSDTTPPSAPTGLTGTAGNGSAQLNWAANSEADLAGYKVYVSADNGATWDAGTNVGRVASHIASGLTNGALYRFAVTAYDASGNESAKSTTADVTPQPPPDTTPPAKPTGLDGEFSNGFASLTWSANSESDLAGYKVYMSTDNGDTWVLDGLVSLAQAQYQKRITGAVLFAVTAYDGAGNESSRSEAKLISPPPQVPPSVPADVVAVAGNGKAQLNWRANTETDIAGYNVYVSGDGGTTWQRTDAGNVTTYTVTGLVNGKEYVLAVTAYNNGGSESEKSAGVKITPQAPSETTPAVPAGFGGLPGDTFVSLSWTANSEPDLAGYHIFYSMDNGTTWSAGPNMGKATAASVKGLKNGRAYLFAVTAYDVEGNESDRSLPVSLAPVEPSSPPPDPVTVASQLPSTALPSFDSTVKFLYTGSQPLQTGVDEGAIIAELVSVIRGKVLDAAGLPLAGVLATILNHDELGVTRSRTDGMFDLAVNGGGIINVQLSKEGYMPVQRKITVTAGDYAALPDVVLKAYDTKVTVVDLKTATDVQVAQGSPVTDGDGARRPTVVIPEGTAATMKLPNGSVVPLTEIHLRATEYTVGENGLKSMPGDLPDYVGYTHAIELSADEAVQAGATEVRFNQRLYYYVENYLEFPVGGAVPMGYYDREEGRWVASNNGKIIGIVSVDGGIASIDTDGDGAADSSEKLRTLGFTDKERQKLAGIYTAGQSLWRVPIEHFTPWDCNWPYGPPLDAEPPIDEDPKREEEEDPCEQVGSIIGCQNQSLGQAIPIDGTGMNLNYISTRTPGNKEKSKLIIPVSGNSIPSSLLSMSVTIDIGGKSFKKTFSPAPNVTHTLQWDGIDAYARKLIGKHPYKVTVTNHYGLQYYAARSDFEQSFGRLSGSGVVIGAIREFTQIPLSRVWYGSLESPNNPFEQAGVAGWSLDAHHMLNMEANIIYEGDRNKKTMFYNELRNLDIRDRLGNDYGLSSDIAPGPGKSLYFIANGRNETGDPYQIVARLNNDGTVDKSDPLPVMDAYRMLSSDLKGNVYLYSPAKMQIYQKKFDKKNWTVFAGTGKDATNEIIDGSVAAESDLPRIFSIAGAADGNLYFTGRILTSPYNILHRISTDGRIQVMGSSKSGADSGRANNDTIGKSSRVVAGSDGSVYIEDSSYSYNATRIRKISPDGLITMIAGVSPDDYSTERVIDHGVPAKQTLFSPNKMFIDGEGNLMIEARRYTWEAAKLYRINKEGIVEEINFDHANAAAKGFLSLSAIDYNGNFIFNNDLKGAFYRVDRSYFELAEFPEEDGLSVNVFDRATGRIMQNVSALSGAELRMFGYDNDGRLLSITERNGNLIRIERDAQGKPTAIVAPGGQRTILEVDGSGELISITNPAGETYRMKYAGGLLTEYTDPEQGVSQYAYDEFGKLVQAVDPEGGVKTLQKAYINNGNIVTFTDPSNRKTTYETVTANGKTTHTLTDPSGYKTVTEKIAEQSETATLPDGTKVSKKFGTDPRMGKNTPFVAELTYTSPDGKVTNFKEERSAVMTSNNELVSYKVRHTLNGDVSTIEYVRASHKFTDTTAGGTVTETYLDAWDRVSKVAWPGADLFPIESFYDSIGRLERVQQGEKFVQYSYNSQNLIEKETDAFGSVKKYEYDDAGRITSITTPGNRVYRKDYDGLGNFTGLTMPDNSKYVQQFNKRGQFDGFAPQGSGLWYNPEHDNGGNLVNTVMRSGRAIDHVLESGEGKRPVGINDADIQRKFTYLGKSDFAKTIESVMPQDSTRSQKIEYGYKGESIDTMVLAGKANASFNYEYDGFFNLTNIGMTVGGAVYNTPFQYDKEDNLTKFGPFQFKRGGPLKAVGSMDDGKMDIQVDYDRYGKIDSVTYLLKGSQVYKAHYAYDARDFVTDIIVDSAKGKETTHYEYDLDGQLKGMTRMEPGGNAVTEVYSYDVNKNRITSLVNGAAQVVSVYGEHDVLERVGSLAYTFDVDGFLKQRGSDTYSYGVRGELLEATVNSAGSGFTTTNSVTGGTYNQSVTGVTYMNALTNGTYKYTYDGIGRRVAKEDSQGRKTQYLYGNPESLHLLTASVDPNGQLSMYYYNEMGLLIALERGGTRYYVVSDAVGTPQRVLDSDGAVVKELRYDSYGGLQSDSNPAFVLLIGYAGGLEDRDTGLIRFGFRDYDPVSGRWTARDSVLLESGQTNLYAYVNNNPIMFRDPCGQVCVGASVYAVVGIGGKVCIDSEGVSSCVDTGFGVGLGIEVSPFEDIAKNEFSMEAMAKLTAGIGNLQAGYKLGIDFDTNCRTDGPIARAEAGPYRVDLLKPKKSAVKGNEDNFQKTIKELFKKSGVKAEASIKAKVCRNLRW</sequence>
<dbReference type="Pfam" id="PF25020">
    <property type="entry name" value="TTR_TEN1-4"/>
    <property type="match status" value="1"/>
</dbReference>
<dbReference type="PANTHER" id="PTHR11219">
    <property type="entry name" value="TENEURIN AND N-ACETYLGLUCOSAMINE-1-PHOSPHODIESTER ALPHA-N-ACETYLGLUCOSAMINIDASE"/>
    <property type="match status" value="1"/>
</dbReference>
<reference evidence="8 9" key="1">
    <citation type="submission" date="2022-08" db="EMBL/GenBank/DDBJ databases">
        <title>Paenibacillus endoradicis sp. nov., Paenibacillus radicibacter sp. nov and Paenibacillus pararadicis sp. nov., three cold-adapted plant growth-promoting bacteria isolated from root of Larix gmelinii in Great Khingan.</title>
        <authorList>
            <person name="Xue H."/>
        </authorList>
    </citation>
    <scope>NUCLEOTIDE SEQUENCE [LARGE SCALE GENOMIC DNA]</scope>
    <source>
        <strain evidence="8 9">N5-1-1-5</strain>
    </source>
</reference>
<evidence type="ECO:0000256" key="3">
    <source>
        <dbReference type="ARBA" id="ARBA00023157"/>
    </source>
</evidence>
<dbReference type="InterPro" id="IPR036116">
    <property type="entry name" value="FN3_sf"/>
</dbReference>
<dbReference type="SUPFAM" id="SSF63829">
    <property type="entry name" value="Calcium-dependent phosphotriesterase"/>
    <property type="match status" value="1"/>
</dbReference>
<keyword evidence="5" id="KW-0732">Signal</keyword>
<evidence type="ECO:0000256" key="2">
    <source>
        <dbReference type="ARBA" id="ARBA00022737"/>
    </source>
</evidence>
<feature type="domain" description="SLH" evidence="7">
    <location>
        <begin position="97"/>
        <end position="160"/>
    </location>
</feature>
<feature type="region of interest" description="Disordered" evidence="4">
    <location>
        <begin position="535"/>
        <end position="566"/>
    </location>
</feature>
<dbReference type="Gene3D" id="2.60.40.10">
    <property type="entry name" value="Immunoglobulins"/>
    <property type="match status" value="5"/>
</dbReference>
<feature type="signal peptide" evidence="5">
    <location>
        <begin position="1"/>
        <end position="28"/>
    </location>
</feature>
<feature type="domain" description="Fibronectin type-III" evidence="6">
    <location>
        <begin position="839"/>
        <end position="937"/>
    </location>
</feature>
<keyword evidence="3" id="KW-1015">Disulfide bond</keyword>
<proteinExistence type="predicted"/>
<feature type="region of interest" description="Disordered" evidence="4">
    <location>
        <begin position="920"/>
        <end position="941"/>
    </location>
</feature>
<evidence type="ECO:0000256" key="1">
    <source>
        <dbReference type="ARBA" id="ARBA00022536"/>
    </source>
</evidence>
<feature type="region of interest" description="Disordered" evidence="4">
    <location>
        <begin position="632"/>
        <end position="658"/>
    </location>
</feature>
<dbReference type="PROSITE" id="PS50853">
    <property type="entry name" value="FN3"/>
    <property type="match status" value="4"/>
</dbReference>
<feature type="compositionally biased region" description="Polar residues" evidence="4">
    <location>
        <begin position="545"/>
        <end position="566"/>
    </location>
</feature>
<dbReference type="SUPFAM" id="SSF49265">
    <property type="entry name" value="Fibronectin type III"/>
    <property type="match status" value="3"/>
</dbReference>
<feature type="region of interest" description="Disordered" evidence="4">
    <location>
        <begin position="1279"/>
        <end position="1298"/>
    </location>
</feature>
<dbReference type="InterPro" id="IPR008969">
    <property type="entry name" value="CarboxyPept-like_regulatory"/>
</dbReference>
<evidence type="ECO:0000259" key="7">
    <source>
        <dbReference type="PROSITE" id="PS51272"/>
    </source>
</evidence>
<comment type="caution">
    <text evidence="8">The sequence shown here is derived from an EMBL/GenBank/DDBJ whole genome shotgun (WGS) entry which is preliminary data.</text>
</comment>
<dbReference type="InterPro" id="IPR006530">
    <property type="entry name" value="YD"/>
</dbReference>
<dbReference type="InterPro" id="IPR013783">
    <property type="entry name" value="Ig-like_fold"/>
</dbReference>
<dbReference type="InterPro" id="IPR001119">
    <property type="entry name" value="SLH_dom"/>
</dbReference>
<feature type="domain" description="Fibronectin type-III" evidence="6">
    <location>
        <begin position="454"/>
        <end position="547"/>
    </location>
</feature>
<dbReference type="InterPro" id="IPR051216">
    <property type="entry name" value="Teneurin"/>
</dbReference>
<dbReference type="InterPro" id="IPR056820">
    <property type="entry name" value="TEN_TTR-like"/>
</dbReference>
<accession>A0ABT1YN93</accession>
<dbReference type="InterPro" id="IPR003961">
    <property type="entry name" value="FN3_dom"/>
</dbReference>
<dbReference type="RefSeq" id="WP_258216193.1">
    <property type="nucleotide sequence ID" value="NZ_JANQBD010000021.1"/>
</dbReference>
<gene>
    <name evidence="8" type="ORF">NV381_25900</name>
</gene>
<dbReference type="Pfam" id="PF00041">
    <property type="entry name" value="fn3"/>
    <property type="match status" value="4"/>
</dbReference>
<evidence type="ECO:0000259" key="6">
    <source>
        <dbReference type="PROSITE" id="PS50853"/>
    </source>
</evidence>
<name>A0ABT1YN93_9BACL</name>
<feature type="domain" description="Fibronectin type-III" evidence="6">
    <location>
        <begin position="552"/>
        <end position="645"/>
    </location>
</feature>
<keyword evidence="2" id="KW-0677">Repeat</keyword>
<dbReference type="Pfam" id="PF00395">
    <property type="entry name" value="SLH"/>
    <property type="match status" value="3"/>
</dbReference>
<organism evidence="8 9">
    <name type="scientific">Paenibacillus radicis</name>
    <name type="common">ex Xue et al. 2023</name>
    <dbReference type="NCBI Taxonomy" id="2972489"/>
    <lineage>
        <taxon>Bacteria</taxon>
        <taxon>Bacillati</taxon>
        <taxon>Bacillota</taxon>
        <taxon>Bacilli</taxon>
        <taxon>Bacillales</taxon>
        <taxon>Paenibacillaceae</taxon>
        <taxon>Paenibacillus</taxon>
    </lineage>
</organism>
<evidence type="ECO:0000256" key="4">
    <source>
        <dbReference type="SAM" id="MobiDB-lite"/>
    </source>
</evidence>
<dbReference type="InterPro" id="IPR056823">
    <property type="entry name" value="TEN-like_YD-shell"/>
</dbReference>
<feature type="compositionally biased region" description="Pro residues" evidence="4">
    <location>
        <begin position="642"/>
        <end position="653"/>
    </location>
</feature>
<dbReference type="Proteomes" id="UP001300012">
    <property type="component" value="Unassembled WGS sequence"/>
</dbReference>
<dbReference type="NCBIfam" id="TIGR01643">
    <property type="entry name" value="YD_repeat_2x"/>
    <property type="match status" value="4"/>
</dbReference>
<dbReference type="PROSITE" id="PS51272">
    <property type="entry name" value="SLH"/>
    <property type="match status" value="3"/>
</dbReference>
<keyword evidence="9" id="KW-1185">Reference proteome</keyword>
<dbReference type="PANTHER" id="PTHR11219:SF69">
    <property type="entry name" value="TENEURIN-A"/>
    <property type="match status" value="1"/>
</dbReference>
<evidence type="ECO:0000313" key="9">
    <source>
        <dbReference type="Proteomes" id="UP001300012"/>
    </source>
</evidence>
<feature type="chain" id="PRO_5046624774" evidence="5">
    <location>
        <begin position="29"/>
        <end position="2881"/>
    </location>
</feature>
<dbReference type="InterPro" id="IPR022385">
    <property type="entry name" value="Rhs_assc_core"/>
</dbReference>
<dbReference type="EMBL" id="JANQBD010000021">
    <property type="protein sequence ID" value="MCR8634636.1"/>
    <property type="molecule type" value="Genomic_DNA"/>
</dbReference>
<dbReference type="SUPFAM" id="SSF49464">
    <property type="entry name" value="Carboxypeptidase regulatory domain-like"/>
    <property type="match status" value="1"/>
</dbReference>
<feature type="domain" description="SLH" evidence="7">
    <location>
        <begin position="161"/>
        <end position="220"/>
    </location>
</feature>
<evidence type="ECO:0000256" key="5">
    <source>
        <dbReference type="SAM" id="SignalP"/>
    </source>
</evidence>
<dbReference type="CDD" id="cd00063">
    <property type="entry name" value="FN3"/>
    <property type="match status" value="4"/>
</dbReference>
<dbReference type="SMART" id="SM00060">
    <property type="entry name" value="FN3"/>
    <property type="match status" value="4"/>
</dbReference>